<keyword evidence="2" id="KW-1185">Reference proteome</keyword>
<proteinExistence type="predicted"/>
<dbReference type="AlphaFoldDB" id="A0AAW9QY96"/>
<organism evidence="1 2">
    <name type="scientific">Pannus brasiliensis CCIBt3594</name>
    <dbReference type="NCBI Taxonomy" id="1427578"/>
    <lineage>
        <taxon>Bacteria</taxon>
        <taxon>Bacillati</taxon>
        <taxon>Cyanobacteriota</taxon>
        <taxon>Cyanophyceae</taxon>
        <taxon>Oscillatoriophycideae</taxon>
        <taxon>Chroococcales</taxon>
        <taxon>Microcystaceae</taxon>
        <taxon>Pannus</taxon>
    </lineage>
</organism>
<dbReference type="Pfam" id="PF19991">
    <property type="entry name" value="HMA_2"/>
    <property type="match status" value="1"/>
</dbReference>
<gene>
    <name evidence="1" type="ORF">V0288_15400</name>
</gene>
<dbReference type="EMBL" id="JBAFSM010000030">
    <property type="protein sequence ID" value="MEG3438516.1"/>
    <property type="molecule type" value="Genomic_DNA"/>
</dbReference>
<sequence>MEPVEISLIISILSAAATAAWTVWTWGEQQNIERQEKRERLAASYVNPFLLAAESLQYRLYNLLYQEDMFRRSNLVQNTSGFVSPLTLETLYRFALYFGCENYLIRYSPYTHDRPSIEISRQVALNFVDIENFPDSYFSFSLSEQLSLGQLVVKPIGSRDGEFPSVEAIDIYRFEDELRAARDNDSPLWRSPGVRAAIEALEAFSRGEPLKGCQRLEAILLQLVQLLQYLEKKEGFSVALQEERFSERLSRSRQGMTGAGTTEVVHKTAGRIRLRVPRSRSDERYAERLLEKIRSLAGVTEVSLNRPSASLTVHYSSSAWRDWETFLISFIEREITSEGV</sequence>
<name>A0AAW9QY96_9CHRO</name>
<protein>
    <recommendedName>
        <fullName evidence="3">Heavy-metal-associated domain-containing protein</fullName>
    </recommendedName>
</protein>
<comment type="caution">
    <text evidence="1">The sequence shown here is derived from an EMBL/GenBank/DDBJ whole genome shotgun (WGS) entry which is preliminary data.</text>
</comment>
<reference evidence="1 2" key="1">
    <citation type="submission" date="2024-01" db="EMBL/GenBank/DDBJ databases">
        <title>Genomic insights into the taxonomy and metabolism of the cyanobacterium Pannus brasiliensis CCIBt3594.</title>
        <authorList>
            <person name="Machado M."/>
            <person name="Botero N.B."/>
            <person name="Andreote A.P.D."/>
            <person name="Feitosa A.M.T."/>
            <person name="Popin R."/>
            <person name="Sivonen K."/>
            <person name="Fiore M.F."/>
        </authorList>
    </citation>
    <scope>NUCLEOTIDE SEQUENCE [LARGE SCALE GENOMIC DNA]</scope>
    <source>
        <strain evidence="1 2">CCIBt3594</strain>
    </source>
</reference>
<evidence type="ECO:0000313" key="2">
    <source>
        <dbReference type="Proteomes" id="UP001328733"/>
    </source>
</evidence>
<dbReference type="Proteomes" id="UP001328733">
    <property type="component" value="Unassembled WGS sequence"/>
</dbReference>
<evidence type="ECO:0000313" key="1">
    <source>
        <dbReference type="EMBL" id="MEG3438516.1"/>
    </source>
</evidence>
<accession>A0AAW9QY96</accession>
<evidence type="ECO:0008006" key="3">
    <source>
        <dbReference type="Google" id="ProtNLM"/>
    </source>
</evidence>